<keyword evidence="4 5" id="KW-0472">Membrane</keyword>
<feature type="transmembrane region" description="Helical" evidence="5">
    <location>
        <begin position="218"/>
        <end position="238"/>
    </location>
</feature>
<comment type="subcellular location">
    <subcellularLocation>
        <location evidence="1">Membrane</location>
        <topology evidence="1">Multi-pass membrane protein</topology>
    </subcellularLocation>
</comment>
<organism evidence="7 8">
    <name type="scientific">candidate division WWE3 bacterium</name>
    <dbReference type="NCBI Taxonomy" id="2053526"/>
    <lineage>
        <taxon>Bacteria</taxon>
        <taxon>Katanobacteria</taxon>
    </lineage>
</organism>
<feature type="domain" description="Sodium/calcium exchanger membrane region" evidence="6">
    <location>
        <begin position="24"/>
        <end position="164"/>
    </location>
</feature>
<dbReference type="AlphaFoldDB" id="A0A955RWB3"/>
<dbReference type="Pfam" id="PF01699">
    <property type="entry name" value="Na_Ca_ex"/>
    <property type="match status" value="2"/>
</dbReference>
<keyword evidence="3 5" id="KW-1133">Transmembrane helix</keyword>
<feature type="transmembrane region" description="Helical" evidence="5">
    <location>
        <begin position="59"/>
        <end position="82"/>
    </location>
</feature>
<evidence type="ECO:0000256" key="1">
    <source>
        <dbReference type="ARBA" id="ARBA00004141"/>
    </source>
</evidence>
<feature type="transmembrane region" description="Helical" evidence="5">
    <location>
        <begin position="322"/>
        <end position="341"/>
    </location>
</feature>
<feature type="domain" description="Sodium/calcium exchanger membrane region" evidence="6">
    <location>
        <begin position="220"/>
        <end position="367"/>
    </location>
</feature>
<evidence type="ECO:0000256" key="3">
    <source>
        <dbReference type="ARBA" id="ARBA00022989"/>
    </source>
</evidence>
<dbReference type="PANTHER" id="PTHR10846:SF8">
    <property type="entry name" value="INNER MEMBRANE PROTEIN YRBG"/>
    <property type="match status" value="1"/>
</dbReference>
<dbReference type="PANTHER" id="PTHR10846">
    <property type="entry name" value="SODIUM/POTASSIUM/CALCIUM EXCHANGER"/>
    <property type="match status" value="1"/>
</dbReference>
<evidence type="ECO:0000259" key="6">
    <source>
        <dbReference type="Pfam" id="PF01699"/>
    </source>
</evidence>
<reference evidence="7" key="2">
    <citation type="journal article" date="2021" name="Microbiome">
        <title>Successional dynamics and alternative stable states in a saline activated sludge microbial community over 9 years.</title>
        <authorList>
            <person name="Wang Y."/>
            <person name="Ye J."/>
            <person name="Ju F."/>
            <person name="Liu L."/>
            <person name="Boyd J.A."/>
            <person name="Deng Y."/>
            <person name="Parks D.H."/>
            <person name="Jiang X."/>
            <person name="Yin X."/>
            <person name="Woodcroft B.J."/>
            <person name="Tyson G.W."/>
            <person name="Hugenholtz P."/>
            <person name="Polz M.F."/>
            <person name="Zhang T."/>
        </authorList>
    </citation>
    <scope>NUCLEOTIDE SEQUENCE</scope>
    <source>
        <strain evidence="7">HKST-UBA02</strain>
    </source>
</reference>
<dbReference type="GO" id="GO:0008273">
    <property type="term" value="F:calcium, potassium:sodium antiporter activity"/>
    <property type="evidence" value="ECO:0007669"/>
    <property type="project" value="TreeGrafter"/>
</dbReference>
<feature type="transmembrane region" description="Helical" evidence="5">
    <location>
        <begin position="127"/>
        <end position="145"/>
    </location>
</feature>
<evidence type="ECO:0000313" key="7">
    <source>
        <dbReference type="EMBL" id="MCA9397659.1"/>
    </source>
</evidence>
<dbReference type="InterPro" id="IPR044880">
    <property type="entry name" value="NCX_ion-bd_dom_sf"/>
</dbReference>
<protein>
    <submittedName>
        <fullName evidence="7">Calcium/sodium antiporter</fullName>
    </submittedName>
</protein>
<dbReference type="GO" id="GO:0005262">
    <property type="term" value="F:calcium channel activity"/>
    <property type="evidence" value="ECO:0007669"/>
    <property type="project" value="TreeGrafter"/>
</dbReference>
<feature type="transmembrane region" description="Helical" evidence="5">
    <location>
        <begin position="244"/>
        <end position="263"/>
    </location>
</feature>
<reference evidence="7" key="1">
    <citation type="submission" date="2020-04" db="EMBL/GenBank/DDBJ databases">
        <authorList>
            <person name="Zhang T."/>
        </authorList>
    </citation>
    <scope>NUCLEOTIDE SEQUENCE</scope>
    <source>
        <strain evidence="7">HKST-UBA02</strain>
    </source>
</reference>
<accession>A0A955RWB3</accession>
<dbReference type="InterPro" id="IPR004837">
    <property type="entry name" value="NaCa_Exmemb"/>
</dbReference>
<dbReference type="Gene3D" id="1.20.1420.30">
    <property type="entry name" value="NCX, central ion-binding region"/>
    <property type="match status" value="2"/>
</dbReference>
<dbReference type="EMBL" id="JAGQKY010000093">
    <property type="protein sequence ID" value="MCA9397659.1"/>
    <property type="molecule type" value="Genomic_DNA"/>
</dbReference>
<feature type="transmembrane region" description="Helical" evidence="5">
    <location>
        <begin position="94"/>
        <end position="115"/>
    </location>
</feature>
<dbReference type="InterPro" id="IPR004481">
    <property type="entry name" value="K/Na/Ca-exchanger"/>
</dbReference>
<proteinExistence type="predicted"/>
<keyword evidence="2 5" id="KW-0812">Transmembrane</keyword>
<dbReference type="NCBIfam" id="TIGR00367">
    <property type="entry name" value="calcium/sodium antiporter"/>
    <property type="match status" value="1"/>
</dbReference>
<name>A0A955RWB3_UNCKA</name>
<evidence type="ECO:0000313" key="8">
    <source>
        <dbReference type="Proteomes" id="UP000699691"/>
    </source>
</evidence>
<evidence type="ECO:0000256" key="2">
    <source>
        <dbReference type="ARBA" id="ARBA00022692"/>
    </source>
</evidence>
<evidence type="ECO:0000256" key="4">
    <source>
        <dbReference type="ARBA" id="ARBA00023136"/>
    </source>
</evidence>
<feature type="transmembrane region" description="Helical" evidence="5">
    <location>
        <begin position="14"/>
        <end position="38"/>
    </location>
</feature>
<feature type="transmembrane region" description="Helical" evidence="5">
    <location>
        <begin position="284"/>
        <end position="310"/>
    </location>
</feature>
<feature type="transmembrane region" description="Helical" evidence="5">
    <location>
        <begin position="353"/>
        <end position="379"/>
    </location>
</feature>
<evidence type="ECO:0000256" key="5">
    <source>
        <dbReference type="SAM" id="Phobius"/>
    </source>
</evidence>
<comment type="caution">
    <text evidence="7">The sequence shown here is derived from an EMBL/GenBank/DDBJ whole genome shotgun (WGS) entry which is preliminary data.</text>
</comment>
<sequence>MVDILVMRPDYHDIIFNVMVIIEAFILLFTFVALAKVVDLYFVESLEIISKRLRLSSDIAGATFMAMGSSAPELFVSILALFRASNESAIGPGTIVGSAIFNILVIIGASALFRRAMLTWQPVIRDLLFYIFCILVLLFTFRDGAITSSDAILFVGLYIVYLFSFKYWKKIFPYDVDTVVTEIPEDIAEAEPSTNPLMKILDRTVDVFFFDLERRPQFYLANFGISILLIGILTHFMVESAVGIAHFFHVPAVIIGLTILAAGTSVPDLLSSINVAKRGYGDMAIANAVGSNIFDIAIGLGLPWLFTTVINNNSLPVDTENLLSSVVLLFATVVALLFLLIARKWEVGRYAGILLIGLYVTYVLFQIGLFSMTFCVNILGSFCFSM</sequence>
<dbReference type="GO" id="GO:0006874">
    <property type="term" value="P:intracellular calcium ion homeostasis"/>
    <property type="evidence" value="ECO:0007669"/>
    <property type="project" value="TreeGrafter"/>
</dbReference>
<dbReference type="Proteomes" id="UP000699691">
    <property type="component" value="Unassembled WGS sequence"/>
</dbReference>
<dbReference type="GO" id="GO:0005886">
    <property type="term" value="C:plasma membrane"/>
    <property type="evidence" value="ECO:0007669"/>
    <property type="project" value="TreeGrafter"/>
</dbReference>
<feature type="transmembrane region" description="Helical" evidence="5">
    <location>
        <begin position="151"/>
        <end position="168"/>
    </location>
</feature>
<gene>
    <name evidence="7" type="ORF">KC573_02420</name>
</gene>